<dbReference type="SMART" id="SM00355">
    <property type="entry name" value="ZnF_C2H2"/>
    <property type="match status" value="2"/>
</dbReference>
<gene>
    <name evidence="3" type="ORF">DBV15_09037</name>
</gene>
<sequence length="161" mass="18622">MLRLHVVSPFGPPNMICKYQPGADGAPQLDLNFMLQSCKGFEIEGSFYATAPQLDLNFMLQSCKGFEIEGNLLMMDSFMNFVGPDERSPSQAQKTLYYCPKCLHGFTLKSNRNRHFRYECGHEPRFKCPYCELRSKQTSQIYSHIRKKHPAERVWVVDLKS</sequence>
<keyword evidence="4" id="KW-1185">Reference proteome</keyword>
<proteinExistence type="predicted"/>
<name>A0A4S2KRU0_9HYME</name>
<feature type="domain" description="C2H2-type" evidence="2">
    <location>
        <begin position="97"/>
        <end position="124"/>
    </location>
</feature>
<dbReference type="EMBL" id="QBLH01001901">
    <property type="protein sequence ID" value="TGZ50658.1"/>
    <property type="molecule type" value="Genomic_DNA"/>
</dbReference>
<dbReference type="GO" id="GO:0008270">
    <property type="term" value="F:zinc ion binding"/>
    <property type="evidence" value="ECO:0007669"/>
    <property type="project" value="UniProtKB-KW"/>
</dbReference>
<dbReference type="AlphaFoldDB" id="A0A4S2KRU0"/>
<comment type="caution">
    <text evidence="3">The sequence shown here is derived from an EMBL/GenBank/DDBJ whole genome shotgun (WGS) entry which is preliminary data.</text>
</comment>
<feature type="domain" description="C2H2-type" evidence="2">
    <location>
        <begin position="126"/>
        <end position="154"/>
    </location>
</feature>
<evidence type="ECO:0000259" key="2">
    <source>
        <dbReference type="PROSITE" id="PS50157"/>
    </source>
</evidence>
<keyword evidence="1" id="KW-0862">Zinc</keyword>
<protein>
    <submittedName>
        <fullName evidence="3">Zinc finger protein</fullName>
    </submittedName>
</protein>
<dbReference type="STRING" id="300112.A0A4S2KRU0"/>
<dbReference type="Gene3D" id="3.30.160.60">
    <property type="entry name" value="Classic Zinc Finger"/>
    <property type="match status" value="1"/>
</dbReference>
<dbReference type="Proteomes" id="UP000310200">
    <property type="component" value="Unassembled WGS sequence"/>
</dbReference>
<evidence type="ECO:0000313" key="4">
    <source>
        <dbReference type="Proteomes" id="UP000310200"/>
    </source>
</evidence>
<dbReference type="PROSITE" id="PS50157">
    <property type="entry name" value="ZINC_FINGER_C2H2_2"/>
    <property type="match status" value="2"/>
</dbReference>
<evidence type="ECO:0000313" key="3">
    <source>
        <dbReference type="EMBL" id="TGZ50658.1"/>
    </source>
</evidence>
<keyword evidence="1" id="KW-0863">Zinc-finger</keyword>
<dbReference type="InterPro" id="IPR013087">
    <property type="entry name" value="Znf_C2H2_type"/>
</dbReference>
<evidence type="ECO:0000256" key="1">
    <source>
        <dbReference type="PROSITE-ProRule" id="PRU00042"/>
    </source>
</evidence>
<keyword evidence="1" id="KW-0479">Metal-binding</keyword>
<organism evidence="3 4">
    <name type="scientific">Temnothorax longispinosus</name>
    <dbReference type="NCBI Taxonomy" id="300112"/>
    <lineage>
        <taxon>Eukaryota</taxon>
        <taxon>Metazoa</taxon>
        <taxon>Ecdysozoa</taxon>
        <taxon>Arthropoda</taxon>
        <taxon>Hexapoda</taxon>
        <taxon>Insecta</taxon>
        <taxon>Pterygota</taxon>
        <taxon>Neoptera</taxon>
        <taxon>Endopterygota</taxon>
        <taxon>Hymenoptera</taxon>
        <taxon>Apocrita</taxon>
        <taxon>Aculeata</taxon>
        <taxon>Formicoidea</taxon>
        <taxon>Formicidae</taxon>
        <taxon>Myrmicinae</taxon>
        <taxon>Temnothorax</taxon>
    </lineage>
</organism>
<reference evidence="3 4" key="1">
    <citation type="journal article" date="2019" name="Philos. Trans. R. Soc. Lond., B, Biol. Sci.">
        <title>Ant behaviour and brain gene expression of defending hosts depend on the ecological success of the intruding social parasite.</title>
        <authorList>
            <person name="Kaur R."/>
            <person name="Stoldt M."/>
            <person name="Jongepier E."/>
            <person name="Feldmeyer B."/>
            <person name="Menzel F."/>
            <person name="Bornberg-Bauer E."/>
            <person name="Foitzik S."/>
        </authorList>
    </citation>
    <scope>NUCLEOTIDE SEQUENCE [LARGE SCALE GENOMIC DNA]</scope>
    <source>
        <tissue evidence="3">Whole body</tissue>
    </source>
</reference>
<accession>A0A4S2KRU0</accession>